<proteinExistence type="predicted"/>
<dbReference type="KEGG" id="eva:EIB75_06180"/>
<dbReference type="Proteomes" id="UP000272316">
    <property type="component" value="Chromosome"/>
</dbReference>
<sequence length="217" mass="25809">MVDYNIFPEEIKEKVLKQIGTSVKKFENLLENVYNQYQLYDKKIITLVKYENEIKKLLEFSTFLSISWLEISSDCNLYLKTKENYERALALKNLTIHLNEGYKKIYHFTESKRNKSLWIKNIMEICEDDKLQKFRIQTNELTEKLISYESQYQNDKFKDNRDIFVHYQGSPIEVYQALNNIDVSSLLKNATDYLRLTSDIINISTEITETISDNYSS</sequence>
<organism evidence="1 2">
    <name type="scientific">Epilithonimonas vandammei</name>
    <dbReference type="NCBI Taxonomy" id="2487072"/>
    <lineage>
        <taxon>Bacteria</taxon>
        <taxon>Pseudomonadati</taxon>
        <taxon>Bacteroidota</taxon>
        <taxon>Flavobacteriia</taxon>
        <taxon>Flavobacteriales</taxon>
        <taxon>Weeksellaceae</taxon>
        <taxon>Chryseobacterium group</taxon>
        <taxon>Epilithonimonas</taxon>
    </lineage>
</organism>
<gene>
    <name evidence="1" type="ORF">EIB75_06180</name>
</gene>
<reference evidence="2" key="1">
    <citation type="submission" date="2018-11" db="EMBL/GenBank/DDBJ databases">
        <title>Proposal to divide the Flavobacteriaceae and reorganize its genera based on Amino Acid Identity values calculated from whole genome sequences.</title>
        <authorList>
            <person name="Nicholson A.C."/>
            <person name="Gulvik C.A."/>
            <person name="Whitney A.M."/>
            <person name="Sheth M."/>
            <person name="Batra D."/>
            <person name="Pryor J."/>
            <person name="Bernardet J.-F."/>
            <person name="Hugo C."/>
            <person name="Kampfer P."/>
            <person name="Newman J.D."/>
            <person name="McQuiston J.R."/>
        </authorList>
    </citation>
    <scope>NUCLEOTIDE SEQUENCE [LARGE SCALE GENOMIC DNA]</scope>
    <source>
        <strain evidence="2">H6466</strain>
    </source>
</reference>
<dbReference type="RefSeq" id="WP_124986069.1">
    <property type="nucleotide sequence ID" value="NZ_CP034160.1"/>
</dbReference>
<evidence type="ECO:0000313" key="1">
    <source>
        <dbReference type="EMBL" id="AZI54857.1"/>
    </source>
</evidence>
<protein>
    <recommendedName>
        <fullName evidence="3">Cthe-2314-like HEPN domain-containing protein</fullName>
    </recommendedName>
</protein>
<evidence type="ECO:0008006" key="3">
    <source>
        <dbReference type="Google" id="ProtNLM"/>
    </source>
</evidence>
<accession>A0A3G8ZE22</accession>
<dbReference type="EMBL" id="CP034160">
    <property type="protein sequence ID" value="AZI54857.1"/>
    <property type="molecule type" value="Genomic_DNA"/>
</dbReference>
<dbReference type="AlphaFoldDB" id="A0A3G8ZE22"/>
<name>A0A3G8ZE22_9FLAO</name>
<evidence type="ECO:0000313" key="2">
    <source>
        <dbReference type="Proteomes" id="UP000272316"/>
    </source>
</evidence>